<sequence length="176" mass="20341">MMELPPHTRRKAHRYIPTRIRRGTTSAYAEKRIITNMTDSGDWNYLRIRGEKKLINGTISVFTELPPHTRRKAAIASRHSSTGGTTSAYAEKRLCAGSAGRQCRNYLRIRGEKNIFVIRRRQRQELPPHTRRKDVWGEKNHQLVGTTSAYAEKRSNSARALAPERNYLRIRGEKTK</sequence>
<protein>
    <submittedName>
        <fullName evidence="1">Uncharacterized protein</fullName>
    </submittedName>
</protein>
<name>A0ABD7MWN7_CORUL</name>
<gene>
    <name evidence="1" type="ORF">NCTC7908_01854</name>
</gene>
<proteinExistence type="predicted"/>
<organism evidence="1 2">
    <name type="scientific">Corynebacterium ulcerans</name>
    <dbReference type="NCBI Taxonomy" id="65058"/>
    <lineage>
        <taxon>Bacteria</taxon>
        <taxon>Bacillati</taxon>
        <taxon>Actinomycetota</taxon>
        <taxon>Actinomycetes</taxon>
        <taxon>Mycobacteriales</taxon>
        <taxon>Corynebacteriaceae</taxon>
        <taxon>Corynebacterium</taxon>
    </lineage>
</organism>
<reference evidence="1 2" key="1">
    <citation type="submission" date="2018-06" db="EMBL/GenBank/DDBJ databases">
        <authorList>
            <consortium name="Pathogen Informatics"/>
            <person name="Doyle S."/>
        </authorList>
    </citation>
    <scope>NUCLEOTIDE SEQUENCE [LARGE SCALE GENOMIC DNA]</scope>
    <source>
        <strain evidence="1 2">NCTC7908</strain>
    </source>
</reference>
<evidence type="ECO:0000313" key="1">
    <source>
        <dbReference type="EMBL" id="SQG52669.1"/>
    </source>
</evidence>
<accession>A0ABD7MWN7</accession>
<evidence type="ECO:0000313" key="2">
    <source>
        <dbReference type="Proteomes" id="UP000248741"/>
    </source>
</evidence>
<dbReference type="Proteomes" id="UP000248741">
    <property type="component" value="Chromosome 1"/>
</dbReference>
<dbReference type="EMBL" id="LS483400">
    <property type="protein sequence ID" value="SQG52669.1"/>
    <property type="molecule type" value="Genomic_DNA"/>
</dbReference>
<dbReference type="AlphaFoldDB" id="A0ABD7MWN7"/>